<dbReference type="KEGG" id="sku:Sulku_2581"/>
<proteinExistence type="predicted"/>
<dbReference type="AlphaFoldDB" id="E4U3H2"/>
<organism evidence="1 2">
    <name type="scientific">Sulfuricurvum kujiense (strain ATCC BAA-921 / DSM 16994 / JCM 11577 / YK-1)</name>
    <dbReference type="NCBI Taxonomy" id="709032"/>
    <lineage>
        <taxon>Bacteria</taxon>
        <taxon>Pseudomonadati</taxon>
        <taxon>Campylobacterota</taxon>
        <taxon>Epsilonproteobacteria</taxon>
        <taxon>Campylobacterales</taxon>
        <taxon>Sulfurimonadaceae</taxon>
        <taxon>Sulfuricurvum</taxon>
    </lineage>
</organism>
<dbReference type="RefSeq" id="WP_013449850.1">
    <property type="nucleotide sequence ID" value="NC_014754.1"/>
</dbReference>
<keyword evidence="2" id="KW-1185">Reference proteome</keyword>
<dbReference type="EMBL" id="CP002356">
    <property type="protein sequence ID" value="ADR35238.1"/>
    <property type="molecule type" value="Genomic_DNA"/>
</dbReference>
<geneLocation type="plasmid" evidence="1 2">
    <name>pSULKU01</name>
</geneLocation>
<dbReference type="OrthoDB" id="5400475at2"/>
<dbReference type="HOGENOM" id="CLU_166160_2_0_7"/>
<name>E4U3H2_SULKY</name>
<evidence type="ECO:0000313" key="2">
    <source>
        <dbReference type="Proteomes" id="UP000008721"/>
    </source>
</evidence>
<gene>
    <name evidence="1" type="ordered locus">Sulku_2581</name>
</gene>
<protein>
    <submittedName>
        <fullName evidence="1">Uncharacterized protein</fullName>
    </submittedName>
</protein>
<evidence type="ECO:0000313" key="1">
    <source>
        <dbReference type="EMBL" id="ADR35238.1"/>
    </source>
</evidence>
<reference evidence="1 2" key="1">
    <citation type="journal article" date="2012" name="Stand. Genomic Sci.">
        <title>Complete genome sequence of the sulfur compounds oxidizing chemolithoautotroph Sulfuricurvum kujiense type strain (YK-1(T)).</title>
        <authorList>
            <person name="Han C."/>
            <person name="Kotsyurbenko O."/>
            <person name="Chertkov O."/>
            <person name="Held B."/>
            <person name="Lapidus A."/>
            <person name="Nolan M."/>
            <person name="Lucas S."/>
            <person name="Hammon N."/>
            <person name="Deshpande S."/>
            <person name="Cheng J.F."/>
            <person name="Tapia R."/>
            <person name="Goodwin L.A."/>
            <person name="Pitluck S."/>
            <person name="Liolios K."/>
            <person name="Pagani I."/>
            <person name="Ivanova N."/>
            <person name="Mavromatis K."/>
            <person name="Mikhailova N."/>
            <person name="Pati A."/>
            <person name="Chen A."/>
            <person name="Palaniappan K."/>
            <person name="Land M."/>
            <person name="Hauser L."/>
            <person name="Chang Y.J."/>
            <person name="Jeffries C.D."/>
            <person name="Brambilla E.M."/>
            <person name="Rohde M."/>
            <person name="Spring S."/>
            <person name="Sikorski J."/>
            <person name="Goker M."/>
            <person name="Woyke T."/>
            <person name="Bristow J."/>
            <person name="Eisen J.A."/>
            <person name="Markowitz V."/>
            <person name="Hugenholtz P."/>
            <person name="Kyrpides N.C."/>
            <person name="Klenk H.P."/>
            <person name="Detter J.C."/>
        </authorList>
    </citation>
    <scope>NUCLEOTIDE SEQUENCE [LARGE SCALE GENOMIC DNA]</scope>
    <source>
        <strain evidence="2">ATCC BAA-921 / DSM 16994 / JCM 11577 / YK-1</strain>
    </source>
</reference>
<keyword evidence="1" id="KW-0614">Plasmid</keyword>
<accession>E4U3H2</accession>
<dbReference type="eggNOG" id="ENOG5033BUY">
    <property type="taxonomic scope" value="Bacteria"/>
</dbReference>
<sequence>MQQPFMAYENDTDGFTTGNLKITNGFDTIRVEGTLEITKDRAGLEAALKLKRAVDAAIDALKRDRNLPESIRD</sequence>
<dbReference type="Proteomes" id="UP000008721">
    <property type="component" value="Plasmid pSULKU01"/>
</dbReference>